<dbReference type="PANTHER" id="PTHR42923">
    <property type="entry name" value="PROTOPORPHYRINOGEN OXIDASE"/>
    <property type="match status" value="1"/>
</dbReference>
<evidence type="ECO:0000256" key="1">
    <source>
        <dbReference type="SAM" id="Phobius"/>
    </source>
</evidence>
<evidence type="ECO:0000313" key="4">
    <source>
        <dbReference type="Proteomes" id="UP000269793"/>
    </source>
</evidence>
<dbReference type="Pfam" id="PF01593">
    <property type="entry name" value="Amino_oxidase"/>
    <property type="match status" value="1"/>
</dbReference>
<dbReference type="SUPFAM" id="SSF51905">
    <property type="entry name" value="FAD/NAD(P)-binding domain"/>
    <property type="match status" value="1"/>
</dbReference>
<dbReference type="InterPro" id="IPR002937">
    <property type="entry name" value="Amino_oxidase"/>
</dbReference>
<keyword evidence="4" id="KW-1185">Reference proteome</keyword>
<dbReference type="Pfam" id="PF13450">
    <property type="entry name" value="NAD_binding_8"/>
    <property type="match status" value="1"/>
</dbReference>
<feature type="transmembrane region" description="Helical" evidence="1">
    <location>
        <begin position="134"/>
        <end position="154"/>
    </location>
</feature>
<dbReference type="InterPro" id="IPR050464">
    <property type="entry name" value="Zeta_carotene_desat/Oxidored"/>
</dbReference>
<dbReference type="Proteomes" id="UP000269793">
    <property type="component" value="Chromosome IV"/>
</dbReference>
<dbReference type="InterPro" id="IPR036188">
    <property type="entry name" value="FAD/NAD-bd_sf"/>
</dbReference>
<name>A0A3G2S872_MALR7</name>
<dbReference type="Gene3D" id="3.50.50.60">
    <property type="entry name" value="FAD/NAD(P)-binding domain"/>
    <property type="match status" value="1"/>
</dbReference>
<protein>
    <submittedName>
        <fullName evidence="3">Protoporphyrinogen oxidase</fullName>
    </submittedName>
</protein>
<dbReference type="AlphaFoldDB" id="A0A3G2S872"/>
<gene>
    <name evidence="3" type="ORF">DNF11_2572</name>
</gene>
<keyword evidence="1" id="KW-0472">Membrane</keyword>
<dbReference type="EMBL" id="CP033151">
    <property type="protein sequence ID" value="AYO43522.1"/>
    <property type="molecule type" value="Genomic_DNA"/>
</dbReference>
<dbReference type="PANTHER" id="PTHR42923:SF17">
    <property type="entry name" value="AMINE OXIDASE DOMAIN-CONTAINING PROTEIN"/>
    <property type="match status" value="1"/>
</dbReference>
<keyword evidence="1" id="KW-1133">Transmembrane helix</keyword>
<sequence>MTTKEATPIRVAVVGSGLAGLATAYFLTRNTRGVDVTLYERHAALGMDAESVTVEHEGEHQRIDVPMRAFSAAYYPNLVALYKHLRIGFDPQSFSFSFAHKTDDAHGGPVPDFLYRGRRNKGPRCIRRGSMARPLFWVSTVWSYLVMVILAWLYTVCGYTPHRRTFGEWCDSIWMAQSFVDELLYPMFSSIMTADMAAVRAMPTREVLEYVAHTFLYRHYRVRGGVSQVVHALTDHLPADRVRVGATITDVFPVDTHRIGLRYKASDGSQAEAVYDHLIFGSQATQTAIMLQWYHDHTQPSSRAIFCAQQLAQLRALHYKKSTVVCHTDAGILPPDEADWRDLNFVTPASREAHDAYTMATHVIHRSPAQVVMQTTNPLPQLFPAADKTIRQSTFDRFVLTLEGRQAREHFFQRRGKRRTLGPLQGSPDGGGGGVWFTGSWSYGVPLLEGCVTSARLVAERILQQHDLDASHIASILD</sequence>
<evidence type="ECO:0000259" key="2">
    <source>
        <dbReference type="Pfam" id="PF01593"/>
    </source>
</evidence>
<reference evidence="3 4" key="1">
    <citation type="submission" date="2018-10" db="EMBL/GenBank/DDBJ databases">
        <title>Complete genome sequence of Malassezia restricta CBS 7877.</title>
        <authorList>
            <person name="Morand S.C."/>
            <person name="Bertignac M."/>
            <person name="Iltis A."/>
            <person name="Kolder I."/>
            <person name="Pirovano W."/>
            <person name="Jourdain R."/>
            <person name="Clavaud C."/>
        </authorList>
    </citation>
    <scope>NUCLEOTIDE SEQUENCE [LARGE SCALE GENOMIC DNA]</scope>
    <source>
        <strain evidence="3 4">CBS 7877</strain>
    </source>
</reference>
<keyword evidence="1" id="KW-0812">Transmembrane</keyword>
<evidence type="ECO:0000313" key="3">
    <source>
        <dbReference type="EMBL" id="AYO43522.1"/>
    </source>
</evidence>
<dbReference type="STRING" id="425264.A0A3G2S872"/>
<accession>A0A3G2S872</accession>
<organism evidence="3 4">
    <name type="scientific">Malassezia restricta (strain ATCC 96810 / NBRC 103918 / CBS 7877)</name>
    <name type="common">Seborrheic dermatitis infection agent</name>
    <dbReference type="NCBI Taxonomy" id="425264"/>
    <lineage>
        <taxon>Eukaryota</taxon>
        <taxon>Fungi</taxon>
        <taxon>Dikarya</taxon>
        <taxon>Basidiomycota</taxon>
        <taxon>Ustilaginomycotina</taxon>
        <taxon>Malasseziomycetes</taxon>
        <taxon>Malasseziales</taxon>
        <taxon>Malasseziaceae</taxon>
        <taxon>Malassezia</taxon>
    </lineage>
</organism>
<proteinExistence type="predicted"/>
<feature type="domain" description="Amine oxidase" evidence="2">
    <location>
        <begin position="184"/>
        <end position="463"/>
    </location>
</feature>
<dbReference type="OrthoDB" id="1111734at2759"/>
<dbReference type="VEuPathDB" id="FungiDB:DNF11_2572"/>
<dbReference type="GO" id="GO:0016491">
    <property type="term" value="F:oxidoreductase activity"/>
    <property type="evidence" value="ECO:0007669"/>
    <property type="project" value="InterPro"/>
</dbReference>